<feature type="compositionally biased region" description="Polar residues" evidence="1">
    <location>
        <begin position="31"/>
        <end position="45"/>
    </location>
</feature>
<evidence type="ECO:0000313" key="2">
    <source>
        <dbReference type="EMBL" id="CAB1437931.1"/>
    </source>
</evidence>
<protein>
    <submittedName>
        <fullName evidence="2">Uncharacterized protein</fullName>
    </submittedName>
</protein>
<dbReference type="AlphaFoldDB" id="A0A9N7UWP0"/>
<name>A0A9N7UWP0_PLEPL</name>
<comment type="caution">
    <text evidence="2">The sequence shown here is derived from an EMBL/GenBank/DDBJ whole genome shotgun (WGS) entry which is preliminary data.</text>
</comment>
<feature type="compositionally biased region" description="Polar residues" evidence="1">
    <location>
        <begin position="63"/>
        <end position="72"/>
    </location>
</feature>
<evidence type="ECO:0000313" key="3">
    <source>
        <dbReference type="Proteomes" id="UP001153269"/>
    </source>
</evidence>
<keyword evidence="3" id="KW-1185">Reference proteome</keyword>
<evidence type="ECO:0000256" key="1">
    <source>
        <dbReference type="SAM" id="MobiDB-lite"/>
    </source>
</evidence>
<accession>A0A9N7UWP0</accession>
<reference evidence="2" key="1">
    <citation type="submission" date="2020-03" db="EMBL/GenBank/DDBJ databases">
        <authorList>
            <person name="Weist P."/>
        </authorList>
    </citation>
    <scope>NUCLEOTIDE SEQUENCE</scope>
</reference>
<dbReference type="EMBL" id="CADEAL010002090">
    <property type="protein sequence ID" value="CAB1437931.1"/>
    <property type="molecule type" value="Genomic_DNA"/>
</dbReference>
<organism evidence="2 3">
    <name type="scientific">Pleuronectes platessa</name>
    <name type="common">European plaice</name>
    <dbReference type="NCBI Taxonomy" id="8262"/>
    <lineage>
        <taxon>Eukaryota</taxon>
        <taxon>Metazoa</taxon>
        <taxon>Chordata</taxon>
        <taxon>Craniata</taxon>
        <taxon>Vertebrata</taxon>
        <taxon>Euteleostomi</taxon>
        <taxon>Actinopterygii</taxon>
        <taxon>Neopterygii</taxon>
        <taxon>Teleostei</taxon>
        <taxon>Neoteleostei</taxon>
        <taxon>Acanthomorphata</taxon>
        <taxon>Carangaria</taxon>
        <taxon>Pleuronectiformes</taxon>
        <taxon>Pleuronectoidei</taxon>
        <taxon>Pleuronectidae</taxon>
        <taxon>Pleuronectes</taxon>
    </lineage>
</organism>
<feature type="compositionally biased region" description="Basic and acidic residues" evidence="1">
    <location>
        <begin position="46"/>
        <end position="62"/>
    </location>
</feature>
<proteinExistence type="predicted"/>
<gene>
    <name evidence="2" type="ORF">PLEPLA_LOCUS25911</name>
</gene>
<dbReference type="Proteomes" id="UP001153269">
    <property type="component" value="Unassembled WGS sequence"/>
</dbReference>
<sequence>MSLGSRLCASASFPSFPDVGAPPCWPAAASHSMNPANSHSCNQSEHSQKKVSDNPDERKTQFKESSQAQTGFTGPEQIASSPMSARSCSSRPTFC</sequence>
<feature type="region of interest" description="Disordered" evidence="1">
    <location>
        <begin position="24"/>
        <end position="95"/>
    </location>
</feature>
<feature type="compositionally biased region" description="Low complexity" evidence="1">
    <location>
        <begin position="79"/>
        <end position="95"/>
    </location>
</feature>